<dbReference type="Gene3D" id="2.30.38.10">
    <property type="entry name" value="Luciferase, Domain 3"/>
    <property type="match status" value="1"/>
</dbReference>
<feature type="coiled-coil region" evidence="3">
    <location>
        <begin position="390"/>
        <end position="417"/>
    </location>
</feature>
<dbReference type="PROSITE" id="PS00455">
    <property type="entry name" value="AMP_BINDING"/>
    <property type="match status" value="1"/>
</dbReference>
<comment type="caution">
    <text evidence="5">The sequence shown here is derived from an EMBL/GenBank/DDBJ whole genome shotgun (WGS) entry which is preliminary data.</text>
</comment>
<dbReference type="SUPFAM" id="SSF47336">
    <property type="entry name" value="ACP-like"/>
    <property type="match status" value="1"/>
</dbReference>
<keyword evidence="6" id="KW-1185">Reference proteome</keyword>
<dbReference type="InterPro" id="IPR025110">
    <property type="entry name" value="AMP-bd_C"/>
</dbReference>
<dbReference type="CDD" id="cd12117">
    <property type="entry name" value="A_NRPS_Srf_like"/>
    <property type="match status" value="1"/>
</dbReference>
<dbReference type="PROSITE" id="PS50075">
    <property type="entry name" value="CARRIER"/>
    <property type="match status" value="1"/>
</dbReference>
<dbReference type="Gene3D" id="3.30.559.30">
    <property type="entry name" value="Nonribosomal peptide synthetase, condensation domain"/>
    <property type="match status" value="1"/>
</dbReference>
<comment type="cofactor">
    <cofactor evidence="1">
        <name>pantetheine 4'-phosphate</name>
        <dbReference type="ChEBI" id="CHEBI:47942"/>
    </cofactor>
</comment>
<dbReference type="InterPro" id="IPR000873">
    <property type="entry name" value="AMP-dep_synth/lig_dom"/>
</dbReference>
<proteinExistence type="inferred from homology"/>
<name>A0ABW5RLQ4_9BACI</name>
<evidence type="ECO:0000259" key="4">
    <source>
        <dbReference type="PROSITE" id="PS50075"/>
    </source>
</evidence>
<dbReference type="EMBL" id="JBHUMF010000002">
    <property type="protein sequence ID" value="MFD2679428.1"/>
    <property type="molecule type" value="Genomic_DNA"/>
</dbReference>
<gene>
    <name evidence="5" type="ORF">ACFSUL_01555</name>
</gene>
<dbReference type="NCBIfam" id="TIGR01733">
    <property type="entry name" value="AA-adenyl-dom"/>
    <property type="match status" value="1"/>
</dbReference>
<dbReference type="InterPro" id="IPR023213">
    <property type="entry name" value="CAT-like_dom_sf"/>
</dbReference>
<keyword evidence="3" id="KW-0175">Coiled coil</keyword>
<dbReference type="Gene3D" id="3.30.559.10">
    <property type="entry name" value="Chloramphenicol acetyltransferase-like domain"/>
    <property type="match status" value="1"/>
</dbReference>
<dbReference type="CDD" id="cd19531">
    <property type="entry name" value="LCL_NRPS-like"/>
    <property type="match status" value="1"/>
</dbReference>
<organism evidence="5 6">
    <name type="scientific">Bacillus seohaeanensis</name>
    <dbReference type="NCBI Taxonomy" id="284580"/>
    <lineage>
        <taxon>Bacteria</taxon>
        <taxon>Bacillati</taxon>
        <taxon>Bacillota</taxon>
        <taxon>Bacilli</taxon>
        <taxon>Bacillales</taxon>
        <taxon>Bacillaceae</taxon>
        <taxon>Bacillus</taxon>
    </lineage>
</organism>
<dbReference type="Pfam" id="PF00501">
    <property type="entry name" value="AMP-binding"/>
    <property type="match status" value="1"/>
</dbReference>
<dbReference type="Gene3D" id="3.30.300.30">
    <property type="match status" value="1"/>
</dbReference>
<protein>
    <submittedName>
        <fullName evidence="5">Amino acid adenylation domain-containing protein</fullName>
    </submittedName>
</protein>
<evidence type="ECO:0000256" key="1">
    <source>
        <dbReference type="ARBA" id="ARBA00001957"/>
    </source>
</evidence>
<dbReference type="RefSeq" id="WP_377932056.1">
    <property type="nucleotide sequence ID" value="NZ_JBHUMF010000002.1"/>
</dbReference>
<dbReference type="Proteomes" id="UP001597506">
    <property type="component" value="Unassembled WGS sequence"/>
</dbReference>
<dbReference type="InterPro" id="IPR010071">
    <property type="entry name" value="AA_adenyl_dom"/>
</dbReference>
<evidence type="ECO:0000256" key="2">
    <source>
        <dbReference type="ARBA" id="ARBA00006432"/>
    </source>
</evidence>
<dbReference type="SUPFAM" id="SSF56801">
    <property type="entry name" value="Acetyl-CoA synthetase-like"/>
    <property type="match status" value="1"/>
</dbReference>
<evidence type="ECO:0000313" key="5">
    <source>
        <dbReference type="EMBL" id="MFD2679428.1"/>
    </source>
</evidence>
<dbReference type="InterPro" id="IPR001242">
    <property type="entry name" value="Condensation_dom"/>
</dbReference>
<dbReference type="PANTHER" id="PTHR45527:SF1">
    <property type="entry name" value="FATTY ACID SYNTHASE"/>
    <property type="match status" value="1"/>
</dbReference>
<dbReference type="Pfam" id="PF00550">
    <property type="entry name" value="PP-binding"/>
    <property type="match status" value="1"/>
</dbReference>
<dbReference type="InterPro" id="IPR036736">
    <property type="entry name" value="ACP-like_sf"/>
</dbReference>
<dbReference type="SUPFAM" id="SSF52777">
    <property type="entry name" value="CoA-dependent acyltransferases"/>
    <property type="match status" value="2"/>
</dbReference>
<dbReference type="InterPro" id="IPR020845">
    <property type="entry name" value="AMP-binding_CS"/>
</dbReference>
<dbReference type="InterPro" id="IPR045851">
    <property type="entry name" value="AMP-bd_C_sf"/>
</dbReference>
<comment type="similarity">
    <text evidence="2">Belongs to the ATP-dependent AMP-binding enzyme family.</text>
</comment>
<feature type="domain" description="Carrier" evidence="4">
    <location>
        <begin position="1000"/>
        <end position="1075"/>
    </location>
</feature>
<dbReference type="Pfam" id="PF13193">
    <property type="entry name" value="AMP-binding_C"/>
    <property type="match status" value="1"/>
</dbReference>
<reference evidence="6" key="1">
    <citation type="journal article" date="2019" name="Int. J. Syst. Evol. Microbiol.">
        <title>The Global Catalogue of Microorganisms (GCM) 10K type strain sequencing project: providing services to taxonomists for standard genome sequencing and annotation.</title>
        <authorList>
            <consortium name="The Broad Institute Genomics Platform"/>
            <consortium name="The Broad Institute Genome Sequencing Center for Infectious Disease"/>
            <person name="Wu L."/>
            <person name="Ma J."/>
        </authorList>
    </citation>
    <scope>NUCLEOTIDE SEQUENCE [LARGE SCALE GENOMIC DNA]</scope>
    <source>
        <strain evidence="6">KCTC 3913</strain>
    </source>
</reference>
<evidence type="ECO:0000313" key="6">
    <source>
        <dbReference type="Proteomes" id="UP001597506"/>
    </source>
</evidence>
<accession>A0ABW5RLQ4</accession>
<dbReference type="Pfam" id="PF00668">
    <property type="entry name" value="Condensation"/>
    <property type="match status" value="1"/>
</dbReference>
<dbReference type="Gene3D" id="3.40.50.980">
    <property type="match status" value="2"/>
</dbReference>
<evidence type="ECO:0000256" key="3">
    <source>
        <dbReference type="SAM" id="Coils"/>
    </source>
</evidence>
<sequence>MSITLDKLSNAKQDLLKRMLEDEMEDSNKIIKLEPWEEKTLSFSQQRLWFLDKYLDNKAIYNVPFCIKLKGKVDKEAISFAFREIINRHQVLKSFIVDGEKPTVGVLENFKFHLEVTSFKEKSKEEGLILQYIEENTNFPFDLNKGPLFTAKLLECTDSESFLFVNMHHIIFDGWSQQLFIKEFSHYYNGYKEKNVTNLPDLICQYWDYSNWQGAQFDEGGIDDQIRYWSSKLGGKLPILELPTDYPRPSKQTFNGNSVSFELPKEVSSQLKQICKKEGITHNMALLAAYKVLLYRYTGNEDILVGTPVAGRNHEEIEELIGFFINTLVIRTDLSEKPSFRDYVNQVKNVCLEAYSNQDVPFEKLVEKLSPERSSSVSPIFQVLFSLQNTIQADIQLKDLEVEMLELENKTAKFDLALFMQEDDDRFLGEFQYNSDLFKRSTVVRMCKHLVNLITEIVKDLSQQITDIPILTKEEMDLFLLTNSDEPNCLEGSVHKYFEEQVEKTPNAIAIEYLGHKMTYRELNIQANRLAHKLIKKGVNQDKPVAVCLERTPELLVAFLAVLKAGSFYLPFDAGLPQQRIKAILDDGEPTAIITSSQYIEKMKEYENCLVILNNNKDTVDEWDQNNPNLESHPDHLAYMIYTSGSTGKPKGVAIQNKSVIRLVKNPNYIKILPNDHIAQISSAAFDAITFEAWGALLNGAKLIIAEKELILSSQKFSKWLKEHNISSMFITVALFNKVAQEEPTAFSGMKYLLVGGDACSPKMINRVLTYGPPKKILNAYGPTESTTFALTYSIASGSIQNVEIFPIGKPISNTQVYVLDSNMNPVPIGVPGELFIGGDGLAIGYWKQPSLTEKNFVKNPFSTDPESKLYKTGDIVRYLPDGNVDYIGRGDYQIKLRGYRIELGEIEESLRQTGLVKECVVLLKKTEQEESKIVSYYTPLGDVSKKEVRDALSNMLPDYMIPSIFIKMEKLPLTSNGKVDRLQLPEPASVDMDLSDYVAPQSIMERILVEIWSEILENNRIGVHDNFFEIGGHSLLATKVMSRIRSVLEQSVSIRMIFDYPTIHQLSPMLEKMIFENDTEKV</sequence>
<dbReference type="InterPro" id="IPR009081">
    <property type="entry name" value="PP-bd_ACP"/>
</dbReference>
<dbReference type="Gene3D" id="1.10.1200.10">
    <property type="entry name" value="ACP-like"/>
    <property type="match status" value="1"/>
</dbReference>
<dbReference type="PANTHER" id="PTHR45527">
    <property type="entry name" value="NONRIBOSOMAL PEPTIDE SYNTHETASE"/>
    <property type="match status" value="1"/>
</dbReference>